<dbReference type="InterPro" id="IPR029058">
    <property type="entry name" value="AB_hydrolase_fold"/>
</dbReference>
<reference evidence="2 3" key="1">
    <citation type="submission" date="2016-10" db="EMBL/GenBank/DDBJ databases">
        <authorList>
            <person name="de Groot N.N."/>
        </authorList>
    </citation>
    <scope>NUCLEOTIDE SEQUENCE [LARGE SCALE GENOMIC DNA]</scope>
    <source>
        <strain>GEY</strain>
        <strain evidence="3">DSM 9560</strain>
    </source>
</reference>
<accession>A0A1I2E7S2</accession>
<evidence type="ECO:0000313" key="3">
    <source>
        <dbReference type="Proteomes" id="UP000199513"/>
    </source>
</evidence>
<feature type="domain" description="Serine aminopeptidase S33" evidence="1">
    <location>
        <begin position="63"/>
        <end position="275"/>
    </location>
</feature>
<dbReference type="SUPFAM" id="SSF53474">
    <property type="entry name" value="alpha/beta-Hydrolases"/>
    <property type="match status" value="1"/>
</dbReference>
<organism evidence="2 3">
    <name type="scientific">Thermoflexibacter ruber</name>
    <dbReference type="NCBI Taxonomy" id="1003"/>
    <lineage>
        <taxon>Bacteria</taxon>
        <taxon>Pseudomonadati</taxon>
        <taxon>Bacteroidota</taxon>
        <taxon>Cytophagia</taxon>
        <taxon>Cytophagales</taxon>
        <taxon>Thermoflexibacteraceae</taxon>
        <taxon>Thermoflexibacter</taxon>
    </lineage>
</organism>
<dbReference type="AlphaFoldDB" id="A0A1I2E7S2"/>
<dbReference type="Gene3D" id="3.40.50.1820">
    <property type="entry name" value="alpha/beta hydrolase"/>
    <property type="match status" value="1"/>
</dbReference>
<dbReference type="Pfam" id="PF12146">
    <property type="entry name" value="Hydrolase_4"/>
    <property type="match status" value="1"/>
</dbReference>
<keyword evidence="3" id="KW-1185">Reference proteome</keyword>
<name>A0A1I2E7S2_9BACT</name>
<dbReference type="STRING" id="1003.SAMN04488541_100949"/>
<dbReference type="EMBL" id="FONY01000009">
    <property type="protein sequence ID" value="SFE89024.1"/>
    <property type="molecule type" value="Genomic_DNA"/>
</dbReference>
<evidence type="ECO:0000259" key="1">
    <source>
        <dbReference type="Pfam" id="PF12146"/>
    </source>
</evidence>
<dbReference type="InterPro" id="IPR053145">
    <property type="entry name" value="AB_hydrolase_Est10"/>
</dbReference>
<evidence type="ECO:0000313" key="2">
    <source>
        <dbReference type="EMBL" id="SFE89024.1"/>
    </source>
</evidence>
<sequence>MKTTLFILIFTFLIMENTFSQSKEEIVKIDKIEGTLLIPDAKKTVPVVLIIAGSGPTDRNGNSGIGITAQSYKLLAEDLAKNGIASLRYDKRGIGKSAEAGMKEDSLRFEHYIDDAVAWVNFLGKDKRFNKIVILGHSEGSLIGMVAAQKSKANSYISVAGAGRPIDEIILQQVKDQKQPENIVNDISGLFAQLKEGKLIENPNPLYFSLFHPSVQRYMISWLKYNPQAEIKKLTIPTLIVQGTTDIQVAESEAKLLKDAKPDAQYLLIEKMNHILKTSSTDRAENIATYSKADLPLAEGLVSGLVQFIKENGKN</sequence>
<protein>
    <recommendedName>
        <fullName evidence="1">Serine aminopeptidase S33 domain-containing protein</fullName>
    </recommendedName>
</protein>
<dbReference type="GO" id="GO:0052689">
    <property type="term" value="F:carboxylic ester hydrolase activity"/>
    <property type="evidence" value="ECO:0007669"/>
    <property type="project" value="TreeGrafter"/>
</dbReference>
<dbReference type="PANTHER" id="PTHR43265:SF1">
    <property type="entry name" value="ESTERASE ESTD"/>
    <property type="match status" value="1"/>
</dbReference>
<dbReference type="Proteomes" id="UP000199513">
    <property type="component" value="Unassembled WGS sequence"/>
</dbReference>
<dbReference type="OrthoDB" id="9809549at2"/>
<gene>
    <name evidence="2" type="ORF">SAMN04488541_100949</name>
</gene>
<dbReference type="InterPro" id="IPR022742">
    <property type="entry name" value="Hydrolase_4"/>
</dbReference>
<dbReference type="PANTHER" id="PTHR43265">
    <property type="entry name" value="ESTERASE ESTD"/>
    <property type="match status" value="1"/>
</dbReference>
<proteinExistence type="predicted"/>
<dbReference type="RefSeq" id="WP_091542151.1">
    <property type="nucleotide sequence ID" value="NZ_FONY01000009.1"/>
</dbReference>